<dbReference type="KEGG" id="xfr:BER92_04250"/>
<evidence type="ECO:0000313" key="2">
    <source>
        <dbReference type="Proteomes" id="UP000195953"/>
    </source>
</evidence>
<dbReference type="EMBL" id="LT853885">
    <property type="protein sequence ID" value="SMR02197.1"/>
    <property type="molecule type" value="Genomic_DNA"/>
</dbReference>
<dbReference type="eggNOG" id="ENOG5032VZT">
    <property type="taxonomic scope" value="Bacteria"/>
</dbReference>
<evidence type="ECO:0000313" key="1">
    <source>
        <dbReference type="EMBL" id="SMR02197.1"/>
    </source>
</evidence>
<gene>
    <name evidence="1" type="ORF">PD5205_00878</name>
</gene>
<dbReference type="OrthoDB" id="8854729at2"/>
<dbReference type="AlphaFoldDB" id="A0A1Y6HFR7"/>
<proteinExistence type="predicted"/>
<protein>
    <submittedName>
        <fullName evidence="1">Uncharacterized protein</fullName>
    </submittedName>
</protein>
<dbReference type="RefSeq" id="WP_002812015.1">
    <property type="nucleotide sequence ID" value="NZ_CP016830.1"/>
</dbReference>
<name>A0A1Y6HFR7_9XANT</name>
<dbReference type="STRING" id="48664.BER92_04250"/>
<organism evidence="1 2">
    <name type="scientific">Xanthomonas fragariae</name>
    <dbReference type="NCBI Taxonomy" id="48664"/>
    <lineage>
        <taxon>Bacteria</taxon>
        <taxon>Pseudomonadati</taxon>
        <taxon>Pseudomonadota</taxon>
        <taxon>Gammaproteobacteria</taxon>
        <taxon>Lysobacterales</taxon>
        <taxon>Lysobacteraceae</taxon>
        <taxon>Xanthomonas</taxon>
    </lineage>
</organism>
<accession>A0A1Y6HFR7</accession>
<dbReference type="Proteomes" id="UP000195953">
    <property type="component" value="Chromosome 1"/>
</dbReference>
<sequence length="145" mass="15613">MSAPTIWQLIENLTHQMPLTPEKVAATIGTPLQPHKQTPQLTQYVGAGVPLAGNVRIENSSLALGPQGEFDDKSGLSLELGGACVTLDQVREHYGGLKVTQTPRGRSDKETTVHVSRQPQGSLSFAFRAGNPDCLYRVGIRPPQS</sequence>
<reference evidence="1 2" key="1">
    <citation type="submission" date="2017-05" db="EMBL/GenBank/DDBJ databases">
        <authorList>
            <person name="Song R."/>
            <person name="Chenine A.L."/>
            <person name="Ruprecht R.M."/>
        </authorList>
    </citation>
    <scope>NUCLEOTIDE SEQUENCE [LARGE SCALE GENOMIC DNA]</scope>
    <source>
        <strain evidence="1">PD5205</strain>
    </source>
</reference>